<dbReference type="EMBL" id="NOXV01000173">
    <property type="protein sequence ID" value="OYQ43638.1"/>
    <property type="molecule type" value="Genomic_DNA"/>
</dbReference>
<dbReference type="SUPFAM" id="SSF55961">
    <property type="entry name" value="Bet v1-like"/>
    <property type="match status" value="1"/>
</dbReference>
<evidence type="ECO:0000313" key="1">
    <source>
        <dbReference type="EMBL" id="OYQ43638.1"/>
    </source>
</evidence>
<dbReference type="OrthoDB" id="9810827at2"/>
<evidence type="ECO:0008006" key="3">
    <source>
        <dbReference type="Google" id="ProtNLM"/>
    </source>
</evidence>
<dbReference type="AlphaFoldDB" id="A0A255ZQ52"/>
<dbReference type="RefSeq" id="WP_094412521.1">
    <property type="nucleotide sequence ID" value="NZ_NOXV01000173.1"/>
</dbReference>
<evidence type="ECO:0000313" key="2">
    <source>
        <dbReference type="Proteomes" id="UP000216605"/>
    </source>
</evidence>
<comment type="caution">
    <text evidence="1">The sequence shown here is derived from an EMBL/GenBank/DDBJ whole genome shotgun (WGS) entry which is preliminary data.</text>
</comment>
<sequence>MWTIEVNRKTTATKEHIWELWADVPNWNVWDAEVEYSELYGEFQTGTKGILKPVGAPKAKFEITECTNFKSFSDRSSLPLCKMDFIHTMTETKDGLEITHRVIMTGLMTFLFSKIIGGKIKVGLPVAVEKLIELAEKKYKDG</sequence>
<dbReference type="InterPro" id="IPR023393">
    <property type="entry name" value="START-like_dom_sf"/>
</dbReference>
<proteinExistence type="predicted"/>
<dbReference type="Gene3D" id="3.30.530.20">
    <property type="match status" value="1"/>
</dbReference>
<organism evidence="1 2">
    <name type="scientific">Flavobacterium cyanobacteriorum</name>
    <dbReference type="NCBI Taxonomy" id="2022802"/>
    <lineage>
        <taxon>Bacteria</taxon>
        <taxon>Pseudomonadati</taxon>
        <taxon>Bacteroidota</taxon>
        <taxon>Flavobacteriia</taxon>
        <taxon>Flavobacteriales</taxon>
        <taxon>Flavobacteriaceae</taxon>
        <taxon>Flavobacterium</taxon>
    </lineage>
</organism>
<protein>
    <recommendedName>
        <fullName evidence="3">Polyketide cyclase</fullName>
    </recommendedName>
</protein>
<dbReference type="Proteomes" id="UP000216605">
    <property type="component" value="Unassembled WGS sequence"/>
</dbReference>
<keyword evidence="2" id="KW-1185">Reference proteome</keyword>
<gene>
    <name evidence="1" type="ORF">CHU92_03155</name>
</gene>
<reference evidence="1 2" key="1">
    <citation type="submission" date="2017-07" db="EMBL/GenBank/DDBJ databases">
        <title>Flavobacterium cyanobacteriorum sp. nov., isolated from cyanobacterial aggregates in a eutrophic lake.</title>
        <authorList>
            <person name="Cai H."/>
        </authorList>
    </citation>
    <scope>NUCLEOTIDE SEQUENCE [LARGE SCALE GENOMIC DNA]</scope>
    <source>
        <strain evidence="1 2">TH021</strain>
    </source>
</reference>
<name>A0A255ZQ52_9FLAO</name>
<accession>A0A255ZQ52</accession>